<dbReference type="InterPro" id="IPR004843">
    <property type="entry name" value="Calcineurin-like_PHP"/>
</dbReference>
<accession>A0ABT0Q4Z8</accession>
<dbReference type="EMBL" id="JAMFMB010000019">
    <property type="protein sequence ID" value="MCL6284872.1"/>
    <property type="molecule type" value="Genomic_DNA"/>
</dbReference>
<dbReference type="InterPro" id="IPR029052">
    <property type="entry name" value="Metallo-depent_PP-like"/>
</dbReference>
<organism evidence="2 3">
    <name type="scientific">Ruegeria spongiae</name>
    <dbReference type="NCBI Taxonomy" id="2942209"/>
    <lineage>
        <taxon>Bacteria</taxon>
        <taxon>Pseudomonadati</taxon>
        <taxon>Pseudomonadota</taxon>
        <taxon>Alphaproteobacteria</taxon>
        <taxon>Rhodobacterales</taxon>
        <taxon>Roseobacteraceae</taxon>
        <taxon>Ruegeria</taxon>
    </lineage>
</organism>
<comment type="caution">
    <text evidence="2">The sequence shown here is derived from an EMBL/GenBank/DDBJ whole genome shotgun (WGS) entry which is preliminary data.</text>
</comment>
<dbReference type="Pfam" id="PF00149">
    <property type="entry name" value="Metallophos"/>
    <property type="match status" value="1"/>
</dbReference>
<protein>
    <submittedName>
        <fullName evidence="2">Serine/threonine protein phosphatase</fullName>
    </submittedName>
</protein>
<dbReference type="CDD" id="cd00144">
    <property type="entry name" value="MPP_PPP_family"/>
    <property type="match status" value="1"/>
</dbReference>
<dbReference type="PANTHER" id="PTHR42850:SF4">
    <property type="entry name" value="ZINC-DEPENDENT ENDOPOLYPHOSPHATASE"/>
    <property type="match status" value="1"/>
</dbReference>
<gene>
    <name evidence="2" type="ORF">M3P21_15165</name>
</gene>
<sequence>MTDPIYAIGDIHGQLDELHRALSLIEADGGADARVVFLGDYVDRGPDSRAVIDLLIEGQQAQRNWITLLGNHDRMFAWFMEDVPRHDPHMLVGYHWLHDRLGGVETLQSYGVTFEARTRLADLHASAKEIIPQAHVDFLRGLQPMFETPDLAFVHAGIRPGVPLTQQSENDLVWIRQSFHACLEPHPKLIVHGHTPVDVPSHYGNRINLDSGAGYGQPLTTAVFEGSNCSVLTNRGRVPLLP</sequence>
<dbReference type="PANTHER" id="PTHR42850">
    <property type="entry name" value="METALLOPHOSPHOESTERASE"/>
    <property type="match status" value="1"/>
</dbReference>
<dbReference type="Gene3D" id="3.60.21.10">
    <property type="match status" value="1"/>
</dbReference>
<dbReference type="InterPro" id="IPR006186">
    <property type="entry name" value="Ser/Thr-sp_prot-phosphatase"/>
</dbReference>
<evidence type="ECO:0000313" key="2">
    <source>
        <dbReference type="EMBL" id="MCL6284872.1"/>
    </source>
</evidence>
<dbReference type="PRINTS" id="PR00114">
    <property type="entry name" value="STPHPHTASE"/>
</dbReference>
<dbReference type="Proteomes" id="UP001203880">
    <property type="component" value="Unassembled WGS sequence"/>
</dbReference>
<evidence type="ECO:0000313" key="3">
    <source>
        <dbReference type="Proteomes" id="UP001203880"/>
    </source>
</evidence>
<feature type="domain" description="Calcineurin-like phosphoesterase" evidence="1">
    <location>
        <begin position="4"/>
        <end position="198"/>
    </location>
</feature>
<keyword evidence="3" id="KW-1185">Reference proteome</keyword>
<name>A0ABT0Q4Z8_9RHOB</name>
<evidence type="ECO:0000259" key="1">
    <source>
        <dbReference type="Pfam" id="PF00149"/>
    </source>
</evidence>
<dbReference type="InterPro" id="IPR050126">
    <property type="entry name" value="Ap4A_hydrolase"/>
</dbReference>
<dbReference type="RefSeq" id="WP_249711145.1">
    <property type="nucleotide sequence ID" value="NZ_JAMFMB010000019.1"/>
</dbReference>
<reference evidence="2" key="1">
    <citation type="submission" date="2022-05" db="EMBL/GenBank/DDBJ databases">
        <authorList>
            <person name="Park J.-S."/>
        </authorList>
    </citation>
    <scope>NUCLEOTIDE SEQUENCE</scope>
    <source>
        <strain evidence="2">2012CJ41-6</strain>
    </source>
</reference>
<dbReference type="SUPFAM" id="SSF56300">
    <property type="entry name" value="Metallo-dependent phosphatases"/>
    <property type="match status" value="1"/>
</dbReference>
<proteinExistence type="predicted"/>